<dbReference type="SUPFAM" id="SSF53850">
    <property type="entry name" value="Periplasmic binding protein-like II"/>
    <property type="match status" value="1"/>
</dbReference>
<dbReference type="AlphaFoldDB" id="A0A370DKB7"/>
<accession>A0A370DKB7</accession>
<organism evidence="1 2">
    <name type="scientific">endosymbiont of Galathealinum brachiosum</name>
    <dbReference type="NCBI Taxonomy" id="2200906"/>
    <lineage>
        <taxon>Bacteria</taxon>
        <taxon>Pseudomonadati</taxon>
        <taxon>Pseudomonadota</taxon>
        <taxon>Gammaproteobacteria</taxon>
        <taxon>sulfur-oxidizing symbionts</taxon>
    </lineage>
</organism>
<gene>
    <name evidence="1" type="ORF">DIZ80_02480</name>
</gene>
<protein>
    <submittedName>
        <fullName evidence="1">Uncharacterized protein</fullName>
    </submittedName>
</protein>
<name>A0A370DKB7_9GAMM</name>
<dbReference type="Gene3D" id="3.40.190.10">
    <property type="entry name" value="Periplasmic binding protein-like II"/>
    <property type="match status" value="2"/>
</dbReference>
<proteinExistence type="predicted"/>
<evidence type="ECO:0000313" key="1">
    <source>
        <dbReference type="EMBL" id="RDH85303.1"/>
    </source>
</evidence>
<sequence>MSHIRNDADANYLLSTSKKSIHGVKMKKIFLIISTLLLTLNTTPTYSEINLYITTGFTPPVSDFYASVLTEADKRLDNISIRFETLPAERSLVLANQGLNDGECCRIPAVIASEYNNLLPINESFFSARFSAFTKHNNSHIEKFEDLKPFSVGTVAGWKIAVIRIKDVNPAETHIVTTPEQMFNMLELERIDFGVMGYLSGLKSISSLKLDKITAIEPPLVERQLYLMLHNKHKELIPVFDKIFRQMNDDGTIEKLYNDLIKKLRQ</sequence>
<comment type="caution">
    <text evidence="1">The sequence shown here is derived from an EMBL/GenBank/DDBJ whole genome shotgun (WGS) entry which is preliminary data.</text>
</comment>
<reference evidence="1 2" key="1">
    <citation type="journal article" date="2018" name="ISME J.">
        <title>Endosymbiont genomes yield clues of tubeworm success.</title>
        <authorList>
            <person name="Li Y."/>
            <person name="Liles M.R."/>
            <person name="Halanych K.M."/>
        </authorList>
    </citation>
    <scope>NUCLEOTIDE SEQUENCE [LARGE SCALE GENOMIC DNA]</scope>
    <source>
        <strain evidence="1">A1464</strain>
    </source>
</reference>
<dbReference type="EMBL" id="QFXC01000004">
    <property type="protein sequence ID" value="RDH85303.1"/>
    <property type="molecule type" value="Genomic_DNA"/>
</dbReference>
<dbReference type="Proteomes" id="UP000254266">
    <property type="component" value="Unassembled WGS sequence"/>
</dbReference>
<keyword evidence="2" id="KW-1185">Reference proteome</keyword>
<evidence type="ECO:0000313" key="2">
    <source>
        <dbReference type="Proteomes" id="UP000254266"/>
    </source>
</evidence>